<name>A0A916U4X9_9ACTN</name>
<dbReference type="NCBIfam" id="NF005899">
    <property type="entry name" value="PRK07869.1"/>
    <property type="match status" value="1"/>
</dbReference>
<dbReference type="Pfam" id="PF01425">
    <property type="entry name" value="Amidase"/>
    <property type="match status" value="1"/>
</dbReference>
<evidence type="ECO:0000256" key="1">
    <source>
        <dbReference type="ARBA" id="ARBA00001311"/>
    </source>
</evidence>
<accession>A0A916U4X9</accession>
<reference evidence="5" key="2">
    <citation type="submission" date="2020-09" db="EMBL/GenBank/DDBJ databases">
        <authorList>
            <person name="Sun Q."/>
            <person name="Zhou Y."/>
        </authorList>
    </citation>
    <scope>NUCLEOTIDE SEQUENCE</scope>
    <source>
        <strain evidence="5">CGMCC 1.15478</strain>
    </source>
</reference>
<dbReference type="Gene3D" id="3.90.1300.10">
    <property type="entry name" value="Amidase signature (AS) domain"/>
    <property type="match status" value="1"/>
</dbReference>
<sequence length="481" mass="52312">MKGLPDSLPPRPLQSAHVFSDDALGDLDAVGVAESIRRKDISVREAIDAAISRTERIEPVLNAVQFADFDRARNVSTTALGESAFAGVPTFFKDNVNVKGLPTTRGSTAFSPTPAPRSDRFVEQFLDLGFAVLGKSRLPEFGFNASTEFSNAEPTRNPWHTEFSAGASSGGAAALVASGAVPIAHANDGGGSIRIPAAACGLVGLKPTRGRVRTEFIQDALPVRIISDGVLARSVRDVAMFYEQAELVYRNPKLLSIGAVRGPSKRRLRVGVIRDSVLGQVVDAPTLRAVDGTARTLTDLGHHVGEAQLPVGEDFARAFLHYWGMLSVIITAPGRWIHGRDFNREHLDSLTLGLAQHYWKQVHQTPAALYRLRKSVEDVRRSFEQWDVIVSPVVSHTTPPIGYLSPRHPFEELLERLTNYVAFTPVNNAAGNPGLSLPCGVTDEGLPIGVHFSAQHGDERTLLELAFELEQAHPWRRINAN</sequence>
<dbReference type="PANTHER" id="PTHR11895">
    <property type="entry name" value="TRANSAMIDASE"/>
    <property type="match status" value="1"/>
</dbReference>
<evidence type="ECO:0000256" key="3">
    <source>
        <dbReference type="ARBA" id="ARBA00012922"/>
    </source>
</evidence>
<comment type="catalytic activity">
    <reaction evidence="1">
        <text>a monocarboxylic acid amide + H2O = a monocarboxylate + NH4(+)</text>
        <dbReference type="Rhea" id="RHEA:12020"/>
        <dbReference type="ChEBI" id="CHEBI:15377"/>
        <dbReference type="ChEBI" id="CHEBI:28938"/>
        <dbReference type="ChEBI" id="CHEBI:35757"/>
        <dbReference type="ChEBI" id="CHEBI:83628"/>
        <dbReference type="EC" id="3.5.1.4"/>
    </reaction>
</comment>
<dbReference type="AlphaFoldDB" id="A0A916U4X9"/>
<evidence type="ECO:0000259" key="4">
    <source>
        <dbReference type="Pfam" id="PF01425"/>
    </source>
</evidence>
<dbReference type="PROSITE" id="PS00571">
    <property type="entry name" value="AMIDASES"/>
    <property type="match status" value="1"/>
</dbReference>
<organism evidence="5 6">
    <name type="scientific">Hoyosella rhizosphaerae</name>
    <dbReference type="NCBI Taxonomy" id="1755582"/>
    <lineage>
        <taxon>Bacteria</taxon>
        <taxon>Bacillati</taxon>
        <taxon>Actinomycetota</taxon>
        <taxon>Actinomycetes</taxon>
        <taxon>Mycobacteriales</taxon>
        <taxon>Hoyosellaceae</taxon>
        <taxon>Hoyosella</taxon>
    </lineage>
</organism>
<dbReference type="EMBL" id="BMJH01000001">
    <property type="protein sequence ID" value="GGC59088.1"/>
    <property type="molecule type" value="Genomic_DNA"/>
</dbReference>
<comment type="similarity">
    <text evidence="2">Belongs to the amidase family.</text>
</comment>
<proteinExistence type="inferred from homology"/>
<evidence type="ECO:0000313" key="6">
    <source>
        <dbReference type="Proteomes" id="UP000641514"/>
    </source>
</evidence>
<protein>
    <recommendedName>
        <fullName evidence="3">amidase</fullName>
        <ecNumber evidence="3">3.5.1.4</ecNumber>
    </recommendedName>
</protein>
<evidence type="ECO:0000313" key="5">
    <source>
        <dbReference type="EMBL" id="GGC59088.1"/>
    </source>
</evidence>
<feature type="domain" description="Amidase" evidence="4">
    <location>
        <begin position="45"/>
        <end position="463"/>
    </location>
</feature>
<gene>
    <name evidence="5" type="ORF">GCM10011410_09400</name>
</gene>
<keyword evidence="6" id="KW-1185">Reference proteome</keyword>
<dbReference type="PANTHER" id="PTHR11895:SF7">
    <property type="entry name" value="GLUTAMYL-TRNA(GLN) AMIDOTRANSFERASE SUBUNIT A, MITOCHONDRIAL"/>
    <property type="match status" value="1"/>
</dbReference>
<dbReference type="EC" id="3.5.1.4" evidence="3"/>
<evidence type="ECO:0000256" key="2">
    <source>
        <dbReference type="ARBA" id="ARBA00009199"/>
    </source>
</evidence>
<comment type="caution">
    <text evidence="5">The sequence shown here is derived from an EMBL/GenBank/DDBJ whole genome shotgun (WGS) entry which is preliminary data.</text>
</comment>
<dbReference type="InterPro" id="IPR020556">
    <property type="entry name" value="Amidase_CS"/>
</dbReference>
<dbReference type="InterPro" id="IPR036928">
    <property type="entry name" value="AS_sf"/>
</dbReference>
<dbReference type="GO" id="GO:0004040">
    <property type="term" value="F:amidase activity"/>
    <property type="evidence" value="ECO:0007669"/>
    <property type="project" value="UniProtKB-EC"/>
</dbReference>
<dbReference type="RefSeq" id="WP_188671109.1">
    <property type="nucleotide sequence ID" value="NZ_BMJH01000001.1"/>
</dbReference>
<dbReference type="SUPFAM" id="SSF75304">
    <property type="entry name" value="Amidase signature (AS) enzymes"/>
    <property type="match status" value="1"/>
</dbReference>
<dbReference type="InterPro" id="IPR000120">
    <property type="entry name" value="Amidase"/>
</dbReference>
<dbReference type="InterPro" id="IPR023631">
    <property type="entry name" value="Amidase_dom"/>
</dbReference>
<reference evidence="5" key="1">
    <citation type="journal article" date="2014" name="Int. J. Syst. Evol. Microbiol.">
        <title>Complete genome sequence of Corynebacterium casei LMG S-19264T (=DSM 44701T), isolated from a smear-ripened cheese.</title>
        <authorList>
            <consortium name="US DOE Joint Genome Institute (JGI-PGF)"/>
            <person name="Walter F."/>
            <person name="Albersmeier A."/>
            <person name="Kalinowski J."/>
            <person name="Ruckert C."/>
        </authorList>
    </citation>
    <scope>NUCLEOTIDE SEQUENCE</scope>
    <source>
        <strain evidence="5">CGMCC 1.15478</strain>
    </source>
</reference>
<dbReference type="Proteomes" id="UP000641514">
    <property type="component" value="Unassembled WGS sequence"/>
</dbReference>